<dbReference type="InterPro" id="IPR017925">
    <property type="entry name" value="DHFR_CS"/>
</dbReference>
<comment type="catalytic activity">
    <reaction evidence="8">
        <text>(6S)-5,6,7,8-tetrahydrofolate + NADP(+) = 7,8-dihydrofolate + NADPH + H(+)</text>
        <dbReference type="Rhea" id="RHEA:15009"/>
        <dbReference type="ChEBI" id="CHEBI:15378"/>
        <dbReference type="ChEBI" id="CHEBI:57451"/>
        <dbReference type="ChEBI" id="CHEBI:57453"/>
        <dbReference type="ChEBI" id="CHEBI:57783"/>
        <dbReference type="ChEBI" id="CHEBI:58349"/>
        <dbReference type="EC" id="1.5.1.3"/>
    </reaction>
</comment>
<evidence type="ECO:0000256" key="5">
    <source>
        <dbReference type="ARBA" id="ARBA00022857"/>
    </source>
</evidence>
<keyword evidence="6 8" id="KW-0560">Oxidoreductase</keyword>
<dbReference type="PROSITE" id="PS00075">
    <property type="entry name" value="DHFR_1"/>
    <property type="match status" value="1"/>
</dbReference>
<keyword evidence="5 8" id="KW-0521">NADP</keyword>
<dbReference type="PRINTS" id="PR00070">
    <property type="entry name" value="DHFR"/>
</dbReference>
<evidence type="ECO:0000256" key="3">
    <source>
        <dbReference type="ARBA" id="ARBA00012856"/>
    </source>
</evidence>
<evidence type="ECO:0000313" key="11">
    <source>
        <dbReference type="EMBL" id="ANU06669.1"/>
    </source>
</evidence>
<evidence type="ECO:0000256" key="9">
    <source>
        <dbReference type="RuleBase" id="RU004474"/>
    </source>
</evidence>
<dbReference type="GO" id="GO:0046452">
    <property type="term" value="P:dihydrofolate metabolic process"/>
    <property type="evidence" value="ECO:0007669"/>
    <property type="project" value="TreeGrafter"/>
</dbReference>
<dbReference type="GO" id="GO:0050661">
    <property type="term" value="F:NADP binding"/>
    <property type="evidence" value="ECO:0007669"/>
    <property type="project" value="InterPro"/>
</dbReference>
<dbReference type="Pfam" id="PF00186">
    <property type="entry name" value="DHFR_1"/>
    <property type="match status" value="1"/>
</dbReference>
<dbReference type="GO" id="GO:0006730">
    <property type="term" value="P:one-carbon metabolic process"/>
    <property type="evidence" value="ECO:0007669"/>
    <property type="project" value="UniProtKB-KW"/>
</dbReference>
<comment type="pathway">
    <text evidence="1 8">Cofactor biosynthesis; tetrahydrofolate biosynthesis; 5,6,7,8-tetrahydrofolate from 7,8-dihydrofolate: step 1/1.</text>
</comment>
<dbReference type="PANTHER" id="PTHR48069">
    <property type="entry name" value="DIHYDROFOLATE REDUCTASE"/>
    <property type="match status" value="1"/>
</dbReference>
<feature type="domain" description="DHFR" evidence="10">
    <location>
        <begin position="4"/>
        <end position="160"/>
    </location>
</feature>
<keyword evidence="12" id="KW-1185">Reference proteome</keyword>
<dbReference type="CDD" id="cd00209">
    <property type="entry name" value="DHFR"/>
    <property type="match status" value="1"/>
</dbReference>
<dbReference type="PANTHER" id="PTHR48069:SF3">
    <property type="entry name" value="DIHYDROFOLATE REDUCTASE"/>
    <property type="match status" value="1"/>
</dbReference>
<dbReference type="GO" id="GO:0005829">
    <property type="term" value="C:cytosol"/>
    <property type="evidence" value="ECO:0007669"/>
    <property type="project" value="TreeGrafter"/>
</dbReference>
<dbReference type="InterPro" id="IPR001796">
    <property type="entry name" value="DHFR_dom"/>
</dbReference>
<evidence type="ECO:0000256" key="6">
    <source>
        <dbReference type="ARBA" id="ARBA00023002"/>
    </source>
</evidence>
<dbReference type="EC" id="1.5.1.3" evidence="3 8"/>
<keyword evidence="4 8" id="KW-0554">One-carbon metabolism</keyword>
<dbReference type="PATRIC" id="fig|645517.4.peg.344"/>
<name>A0A1C7D5D7_9SPHN</name>
<evidence type="ECO:0000256" key="7">
    <source>
        <dbReference type="ARBA" id="ARBA00025067"/>
    </source>
</evidence>
<evidence type="ECO:0000256" key="2">
    <source>
        <dbReference type="ARBA" id="ARBA00009539"/>
    </source>
</evidence>
<accession>A0A1C7D5D7</accession>
<dbReference type="KEGG" id="anh:A6F65_00344"/>
<comment type="function">
    <text evidence="7 8">Key enzyme in folate metabolism. Catalyzes an essential reaction for de novo glycine and purine synthesis, and for DNA precursor synthesis.</text>
</comment>
<dbReference type="GO" id="GO:0004146">
    <property type="term" value="F:dihydrofolate reductase activity"/>
    <property type="evidence" value="ECO:0007669"/>
    <property type="project" value="UniProtKB-EC"/>
</dbReference>
<dbReference type="AlphaFoldDB" id="A0A1C7D5D7"/>
<dbReference type="GO" id="GO:0046655">
    <property type="term" value="P:folic acid metabolic process"/>
    <property type="evidence" value="ECO:0007669"/>
    <property type="project" value="TreeGrafter"/>
</dbReference>
<sequence length="162" mass="17631">MAREVVLVVAKAANDVIGRDGDLPWHIPADLKRFKALTTGTPMIMGRRTFESLPGILPGRRHIVMTRAKGWKADGVQVAANAAEALELAGSGSISVIGGGEIYRRFLSMAKRIEMTEVHAEVEGDTTFPALDPEAWKCVRREEFDPAGDLPGYSFVTLEPRG</sequence>
<reference evidence="11 12" key="1">
    <citation type="submission" date="2016-07" db="EMBL/GenBank/DDBJ databases">
        <title>Complete genome sequence of Altererythrobacter namhicola JCM 16345T, containing esterase-encoding genes.</title>
        <authorList>
            <person name="Cheng H."/>
            <person name="Wu Y.-H."/>
            <person name="Jian S.-L."/>
            <person name="Huo Y.-Y."/>
            <person name="Wang C.-S."/>
            <person name="Xu X.-W."/>
        </authorList>
    </citation>
    <scope>NUCLEOTIDE SEQUENCE [LARGE SCALE GENOMIC DNA]</scope>
    <source>
        <strain evidence="11 12">JCM 16345</strain>
    </source>
</reference>
<dbReference type="RefSeq" id="WP_067785208.1">
    <property type="nucleotide sequence ID" value="NZ_CP016545.1"/>
</dbReference>
<dbReference type="Gene3D" id="3.40.430.10">
    <property type="entry name" value="Dihydrofolate Reductase, subunit A"/>
    <property type="match status" value="1"/>
</dbReference>
<dbReference type="UniPathway" id="UPA00077">
    <property type="reaction ID" value="UER00158"/>
</dbReference>
<evidence type="ECO:0000259" key="10">
    <source>
        <dbReference type="PROSITE" id="PS51330"/>
    </source>
</evidence>
<dbReference type="PIRSF" id="PIRSF000194">
    <property type="entry name" value="DHFR"/>
    <property type="match status" value="1"/>
</dbReference>
<organism evidence="11 12">
    <name type="scientific">Paraurantiacibacter namhicola</name>
    <dbReference type="NCBI Taxonomy" id="645517"/>
    <lineage>
        <taxon>Bacteria</taxon>
        <taxon>Pseudomonadati</taxon>
        <taxon>Pseudomonadota</taxon>
        <taxon>Alphaproteobacteria</taxon>
        <taxon>Sphingomonadales</taxon>
        <taxon>Erythrobacteraceae</taxon>
        <taxon>Paraurantiacibacter</taxon>
    </lineage>
</organism>
<dbReference type="SUPFAM" id="SSF53597">
    <property type="entry name" value="Dihydrofolate reductase-like"/>
    <property type="match status" value="1"/>
</dbReference>
<dbReference type="GO" id="GO:0046654">
    <property type="term" value="P:tetrahydrofolate biosynthetic process"/>
    <property type="evidence" value="ECO:0007669"/>
    <property type="project" value="UniProtKB-UniPathway"/>
</dbReference>
<comment type="similarity">
    <text evidence="2 8 9">Belongs to the dihydrofolate reductase family.</text>
</comment>
<evidence type="ECO:0000313" key="12">
    <source>
        <dbReference type="Proteomes" id="UP000092698"/>
    </source>
</evidence>
<evidence type="ECO:0000256" key="4">
    <source>
        <dbReference type="ARBA" id="ARBA00022563"/>
    </source>
</evidence>
<dbReference type="Proteomes" id="UP000092698">
    <property type="component" value="Chromosome"/>
</dbReference>
<dbReference type="STRING" id="645517.A6F65_00344"/>
<evidence type="ECO:0000256" key="8">
    <source>
        <dbReference type="PIRNR" id="PIRNR000194"/>
    </source>
</evidence>
<dbReference type="InterPro" id="IPR012259">
    <property type="entry name" value="DHFR"/>
</dbReference>
<proteinExistence type="inferred from homology"/>
<dbReference type="EMBL" id="CP016545">
    <property type="protein sequence ID" value="ANU06669.1"/>
    <property type="molecule type" value="Genomic_DNA"/>
</dbReference>
<evidence type="ECO:0000256" key="1">
    <source>
        <dbReference type="ARBA" id="ARBA00004903"/>
    </source>
</evidence>
<dbReference type="OrthoDB" id="9804315at2"/>
<dbReference type="PROSITE" id="PS51330">
    <property type="entry name" value="DHFR_2"/>
    <property type="match status" value="1"/>
</dbReference>
<gene>
    <name evidence="11" type="primary">dhfrIII</name>
    <name evidence="11" type="ORF">A6F65_00344</name>
</gene>
<dbReference type="InterPro" id="IPR024072">
    <property type="entry name" value="DHFR-like_dom_sf"/>
</dbReference>
<protein>
    <recommendedName>
        <fullName evidence="3 8">Dihydrofolate reductase</fullName>
        <ecNumber evidence="3 8">1.5.1.3</ecNumber>
    </recommendedName>
</protein>